<feature type="domain" description="Retrotransposon gag" evidence="2">
    <location>
        <begin position="134"/>
        <end position="222"/>
    </location>
</feature>
<sequence length="242" mass="27384">MYSNIAQIWFQELLVAFDISAALSVYPELFCEEAVMNKGDKEVTIVTNSHDEEGQVAIFPIIRPVSTLHATQISASSSSHHPPSPPAPTHTPFQVRYIKLDFPCFDGSDVMNWIFKAEQVFDYYHTPDNNRLTIAAVHMEKHVVPWFQMIFRNQPFQSWAMFTRALELEFGPSPYEAARPTLFKLTQQTTVTDYYSSFAALANRSEGLSPEATLDCFISGLKSDIKRDVIAQMSLSLSRAYA</sequence>
<evidence type="ECO:0000313" key="3">
    <source>
        <dbReference type="EMBL" id="PNY15075.1"/>
    </source>
</evidence>
<proteinExistence type="predicted"/>
<reference evidence="3 4" key="2">
    <citation type="journal article" date="2017" name="Front. Plant Sci.">
        <title>Gene Classification and Mining of Molecular Markers Useful in Red Clover (Trifolium pratense) Breeding.</title>
        <authorList>
            <person name="Istvanek J."/>
            <person name="Dluhosova J."/>
            <person name="Dluhos P."/>
            <person name="Patkova L."/>
            <person name="Nedelnik J."/>
            <person name="Repkova J."/>
        </authorList>
    </citation>
    <scope>NUCLEOTIDE SEQUENCE [LARGE SCALE GENOMIC DNA]</scope>
    <source>
        <strain evidence="4">cv. Tatra</strain>
        <tissue evidence="3">Young leaves</tissue>
    </source>
</reference>
<evidence type="ECO:0000313" key="4">
    <source>
        <dbReference type="Proteomes" id="UP000236291"/>
    </source>
</evidence>
<dbReference type="Pfam" id="PF03732">
    <property type="entry name" value="Retrotrans_gag"/>
    <property type="match status" value="1"/>
</dbReference>
<reference evidence="3 4" key="1">
    <citation type="journal article" date="2014" name="Am. J. Bot.">
        <title>Genome assembly and annotation for red clover (Trifolium pratense; Fabaceae).</title>
        <authorList>
            <person name="Istvanek J."/>
            <person name="Jaros M."/>
            <person name="Krenek A."/>
            <person name="Repkova J."/>
        </authorList>
    </citation>
    <scope>NUCLEOTIDE SEQUENCE [LARGE SCALE GENOMIC DNA]</scope>
    <source>
        <strain evidence="4">cv. Tatra</strain>
        <tissue evidence="3">Young leaves</tissue>
    </source>
</reference>
<gene>
    <name evidence="3" type="ORF">L195_g011765</name>
</gene>
<accession>A0A2K3PIJ4</accession>
<feature type="signal peptide" evidence="1">
    <location>
        <begin position="1"/>
        <end position="24"/>
    </location>
</feature>
<feature type="chain" id="PRO_5014413773" description="Retrotransposon gag domain-containing protein" evidence="1">
    <location>
        <begin position="25"/>
        <end position="242"/>
    </location>
</feature>
<protein>
    <recommendedName>
        <fullName evidence="2">Retrotransposon gag domain-containing protein</fullName>
    </recommendedName>
</protein>
<evidence type="ECO:0000256" key="1">
    <source>
        <dbReference type="SAM" id="SignalP"/>
    </source>
</evidence>
<dbReference type="Proteomes" id="UP000236291">
    <property type="component" value="Unassembled WGS sequence"/>
</dbReference>
<evidence type="ECO:0000259" key="2">
    <source>
        <dbReference type="Pfam" id="PF03732"/>
    </source>
</evidence>
<organism evidence="3 4">
    <name type="scientific">Trifolium pratense</name>
    <name type="common">Red clover</name>
    <dbReference type="NCBI Taxonomy" id="57577"/>
    <lineage>
        <taxon>Eukaryota</taxon>
        <taxon>Viridiplantae</taxon>
        <taxon>Streptophyta</taxon>
        <taxon>Embryophyta</taxon>
        <taxon>Tracheophyta</taxon>
        <taxon>Spermatophyta</taxon>
        <taxon>Magnoliopsida</taxon>
        <taxon>eudicotyledons</taxon>
        <taxon>Gunneridae</taxon>
        <taxon>Pentapetalae</taxon>
        <taxon>rosids</taxon>
        <taxon>fabids</taxon>
        <taxon>Fabales</taxon>
        <taxon>Fabaceae</taxon>
        <taxon>Papilionoideae</taxon>
        <taxon>50 kb inversion clade</taxon>
        <taxon>NPAAA clade</taxon>
        <taxon>Hologalegina</taxon>
        <taxon>IRL clade</taxon>
        <taxon>Trifolieae</taxon>
        <taxon>Trifolium</taxon>
    </lineage>
</organism>
<comment type="caution">
    <text evidence="3">The sequence shown here is derived from an EMBL/GenBank/DDBJ whole genome shotgun (WGS) entry which is preliminary data.</text>
</comment>
<dbReference type="InterPro" id="IPR005162">
    <property type="entry name" value="Retrotrans_gag_dom"/>
</dbReference>
<dbReference type="EMBL" id="ASHM01007370">
    <property type="protein sequence ID" value="PNY15075.1"/>
    <property type="molecule type" value="Genomic_DNA"/>
</dbReference>
<dbReference type="AlphaFoldDB" id="A0A2K3PIJ4"/>
<name>A0A2K3PIJ4_TRIPR</name>
<keyword evidence="1" id="KW-0732">Signal</keyword>